<dbReference type="Proteomes" id="UP001341840">
    <property type="component" value="Unassembled WGS sequence"/>
</dbReference>
<comment type="caution">
    <text evidence="1">The sequence shown here is derived from an EMBL/GenBank/DDBJ whole genome shotgun (WGS) entry which is preliminary data.</text>
</comment>
<keyword evidence="2" id="KW-1185">Reference proteome</keyword>
<name>A0ABU6YG03_9FABA</name>
<reference evidence="1 2" key="1">
    <citation type="journal article" date="2023" name="Plants (Basel)">
        <title>Bridging the Gap: Combining Genomics and Transcriptomics Approaches to Understand Stylosanthes scabra, an Orphan Legume from the Brazilian Caatinga.</title>
        <authorList>
            <person name="Ferreira-Neto J.R.C."/>
            <person name="da Silva M.D."/>
            <person name="Binneck E."/>
            <person name="de Melo N.F."/>
            <person name="da Silva R.H."/>
            <person name="de Melo A.L.T.M."/>
            <person name="Pandolfi V."/>
            <person name="Bustamante F.O."/>
            <person name="Brasileiro-Vidal A.C."/>
            <person name="Benko-Iseppon A.M."/>
        </authorList>
    </citation>
    <scope>NUCLEOTIDE SEQUENCE [LARGE SCALE GENOMIC DNA]</scope>
    <source>
        <tissue evidence="1">Leaves</tissue>
    </source>
</reference>
<organism evidence="1 2">
    <name type="scientific">Stylosanthes scabra</name>
    <dbReference type="NCBI Taxonomy" id="79078"/>
    <lineage>
        <taxon>Eukaryota</taxon>
        <taxon>Viridiplantae</taxon>
        <taxon>Streptophyta</taxon>
        <taxon>Embryophyta</taxon>
        <taxon>Tracheophyta</taxon>
        <taxon>Spermatophyta</taxon>
        <taxon>Magnoliopsida</taxon>
        <taxon>eudicotyledons</taxon>
        <taxon>Gunneridae</taxon>
        <taxon>Pentapetalae</taxon>
        <taxon>rosids</taxon>
        <taxon>fabids</taxon>
        <taxon>Fabales</taxon>
        <taxon>Fabaceae</taxon>
        <taxon>Papilionoideae</taxon>
        <taxon>50 kb inversion clade</taxon>
        <taxon>dalbergioids sensu lato</taxon>
        <taxon>Dalbergieae</taxon>
        <taxon>Pterocarpus clade</taxon>
        <taxon>Stylosanthes</taxon>
    </lineage>
</organism>
<evidence type="ECO:0000313" key="2">
    <source>
        <dbReference type="Proteomes" id="UP001341840"/>
    </source>
</evidence>
<sequence length="56" mass="6232">MVMGMTRDSQDVEEERKGNRKLKGFLIYAEASRVDSFHGSLSGVSNVRANLKVVCD</sequence>
<dbReference type="EMBL" id="JASCZI010241913">
    <property type="protein sequence ID" value="MED6208316.1"/>
    <property type="molecule type" value="Genomic_DNA"/>
</dbReference>
<evidence type="ECO:0000313" key="1">
    <source>
        <dbReference type="EMBL" id="MED6208316.1"/>
    </source>
</evidence>
<gene>
    <name evidence="1" type="ORF">PIB30_043855</name>
</gene>
<protein>
    <submittedName>
        <fullName evidence="1">Uncharacterized protein</fullName>
    </submittedName>
</protein>
<accession>A0ABU6YG03</accession>
<proteinExistence type="predicted"/>